<dbReference type="InterPro" id="IPR014922">
    <property type="entry name" value="YdhG-like"/>
</dbReference>
<proteinExistence type="predicted"/>
<dbReference type="EMBL" id="LAZR01026797">
    <property type="protein sequence ID" value="KKL67631.1"/>
    <property type="molecule type" value="Genomic_DNA"/>
</dbReference>
<name>A0A0F9EMY4_9ZZZZ</name>
<dbReference type="SUPFAM" id="SSF159888">
    <property type="entry name" value="YdhG-like"/>
    <property type="match status" value="1"/>
</dbReference>
<gene>
    <name evidence="2" type="ORF">LCGC14_2133050</name>
</gene>
<evidence type="ECO:0000313" key="2">
    <source>
        <dbReference type="EMBL" id="KKL67631.1"/>
    </source>
</evidence>
<comment type="caution">
    <text evidence="2">The sequence shown here is derived from an EMBL/GenBank/DDBJ whole genome shotgun (WGS) entry which is preliminary data.</text>
</comment>
<sequence>MKSGHKNIDTYIKAFPEKVKNILEQVRSTIKKAAPEAEESISYGMPVFTLCGKPLVYIAGYKNHVGFYATPTGHSRFAEELSGYKQGKGSVQFQLDEPIPYELITQITAFRVKENLAKYSKSKD</sequence>
<organism evidence="2">
    <name type="scientific">marine sediment metagenome</name>
    <dbReference type="NCBI Taxonomy" id="412755"/>
    <lineage>
        <taxon>unclassified sequences</taxon>
        <taxon>metagenomes</taxon>
        <taxon>ecological metagenomes</taxon>
    </lineage>
</organism>
<dbReference type="AlphaFoldDB" id="A0A0F9EMY4"/>
<feature type="domain" description="YdhG-like" evidence="1">
    <location>
        <begin position="20"/>
        <end position="111"/>
    </location>
</feature>
<reference evidence="2" key="1">
    <citation type="journal article" date="2015" name="Nature">
        <title>Complex archaea that bridge the gap between prokaryotes and eukaryotes.</title>
        <authorList>
            <person name="Spang A."/>
            <person name="Saw J.H."/>
            <person name="Jorgensen S.L."/>
            <person name="Zaremba-Niedzwiedzka K."/>
            <person name="Martijn J."/>
            <person name="Lind A.E."/>
            <person name="van Eijk R."/>
            <person name="Schleper C."/>
            <person name="Guy L."/>
            <person name="Ettema T.J."/>
        </authorList>
    </citation>
    <scope>NUCLEOTIDE SEQUENCE</scope>
</reference>
<accession>A0A0F9EMY4</accession>
<evidence type="ECO:0000259" key="1">
    <source>
        <dbReference type="Pfam" id="PF08818"/>
    </source>
</evidence>
<dbReference type="Pfam" id="PF08818">
    <property type="entry name" value="DUF1801"/>
    <property type="match status" value="1"/>
</dbReference>
<dbReference type="Gene3D" id="3.90.1150.200">
    <property type="match status" value="1"/>
</dbReference>
<protein>
    <recommendedName>
        <fullName evidence="1">YdhG-like domain-containing protein</fullName>
    </recommendedName>
</protein>